<accession>A0A242N733</accession>
<evidence type="ECO:0000313" key="2">
    <source>
        <dbReference type="Proteomes" id="UP000195221"/>
    </source>
</evidence>
<dbReference type="Proteomes" id="UP000195221">
    <property type="component" value="Unassembled WGS sequence"/>
</dbReference>
<comment type="caution">
    <text evidence="1">The sequence shown here is derived from an EMBL/GenBank/DDBJ whole genome shotgun (WGS) entry which is preliminary data.</text>
</comment>
<name>A0A242N733_CABSO</name>
<protein>
    <submittedName>
        <fullName evidence="1">Uncharacterized protein</fullName>
    </submittedName>
</protein>
<organism evidence="1 2">
    <name type="scientific">Caballeronia sordidicola</name>
    <name type="common">Burkholderia sordidicola</name>
    <dbReference type="NCBI Taxonomy" id="196367"/>
    <lineage>
        <taxon>Bacteria</taxon>
        <taxon>Pseudomonadati</taxon>
        <taxon>Pseudomonadota</taxon>
        <taxon>Betaproteobacteria</taxon>
        <taxon>Burkholderiales</taxon>
        <taxon>Burkholderiaceae</taxon>
        <taxon>Caballeronia</taxon>
    </lineage>
</organism>
<gene>
    <name evidence="1" type="ORF">PAMC26577_00970</name>
</gene>
<sequence>MRMTFAVPAEFHVFGIPQSKRPSCLIQCDVVELVRMVSPPRRQWYSRRRRMEPTQVTYSAFVRLPPWVTPPERWSRLLSGEVQLTVSVALNRRVEIPPFPVGKDRIVIEQETA</sequence>
<dbReference type="EMBL" id="NBTZ01000009">
    <property type="protein sequence ID" value="OTP79467.1"/>
    <property type="molecule type" value="Genomic_DNA"/>
</dbReference>
<proteinExistence type="predicted"/>
<evidence type="ECO:0000313" key="1">
    <source>
        <dbReference type="EMBL" id="OTP79467.1"/>
    </source>
</evidence>
<reference evidence="1 2" key="1">
    <citation type="submission" date="2017-03" db="EMBL/GenBank/DDBJ databases">
        <title>Genome analysis of strain PAMC 26577.</title>
        <authorList>
            <person name="Oh H.-M."/>
            <person name="Yang J.-A."/>
        </authorList>
    </citation>
    <scope>NUCLEOTIDE SEQUENCE [LARGE SCALE GENOMIC DNA]</scope>
    <source>
        <strain evidence="1 2">PAMC 26577</strain>
    </source>
</reference>
<dbReference type="RefSeq" id="WP_075357914.1">
    <property type="nucleotide sequence ID" value="NZ_MSRG01000020.1"/>
</dbReference>
<dbReference type="AlphaFoldDB" id="A0A242N733"/>